<feature type="compositionally biased region" description="Basic and acidic residues" evidence="5">
    <location>
        <begin position="1477"/>
        <end position="1489"/>
    </location>
</feature>
<sequence length="1577" mass="176843">MSNTSTNEHKGPPHGSSRVAAMIKAREKEANERKGFSKPLKTTPPNPSTSNTTPVSNPKVNPQTTTFKNVKQSPHNTSNTSPQPFLQTQKRLALPKNTEIPLEVKETSHKKEITPRQIEIISATPQKDDKVGSPKQKSQLNQLAQSTPITTKKVPSQKIDVKMTASTTQQQTTDSTDTSKKEQVDIQHPEKDILNDQIFNSAHYTPDDDYDNEIKEKPRKTLNAKKVTKKSKKSKKKPQKVEKVEKEEKDEKNETVAPQQQEKPIENLELNTTEIPQDATLGQPDILNDLDFNTAISGTTDDDYEKSAPKKRKALNAKKPKSKNAKKKMRSTKIDESDSLTTSTEMSDTANTNDEVIKVEKSPRNLKGDEKMVQSSPNQKLQSDTPIERKNSTGSLHMPSPSAPPINPFNIKEHISEDKLQNEDPMVTKILRVEVDKKELVYNIANSIGRGAFGEVLKGMNADSGEFVAIKQMKVNKKSVLKEVEEEIKLLRFLKNDYIVRYIASTQSFGCLYIVMEYMESGSLLNIVKQFKQLNEVLTAKYIYQVLIGLEYIHSQGIVHRDIKAANILVAKDGRVKIADFGVSIQTSDLENGNSEDPIGTPNWMSPEVIQMQGTTVKADIWALGCTILELITGNPPYWDLNPTAALYRICTDDHPPFPLNASPLLKVLLLDCFKTDINIRASSKELLSNEWFSANGVKLIDTTPKVSRPLTLSKPPTLPKPKGSVAIDSVKTGDIDDWGDEYELELNAKEPANTPKKQLTTKTVVATTAEDLDWGDDFGPNTPTSLSGTLKDKSATKQSVTPLTKKTTAVEIDDDWGDIEFPEPKGGQSPIKSNESVKKTDSADDIFEKMNEDDSGDGMMKIAALDAEVSVSEKKQKFLSLIKDMSRVIDLMPKDYSARVEKIIMELTKVCYEKEFTEMDSILHMVGIMPVFAVLEREEFSNVVDLRYNALKIINTVISKSGRGRMNIMLSGGMTIINFGLSQAKMSDKVLSELTKFVSVILADNTNKYQLAQMFINCGGLTILSQILAMKYDTFSFNIETILDVLIKFVKAQTEDITNRIEICSRNIIVLLFLKYKIIDTLIQFVCKTVALKEFNAALKAITLLNQIVDSVVKNDNTWIKPEISHRIILNDLLLIKIDEKTVDANYVQEEVLFNISRLCKNMLSESDEEIREHLLGAKIITFLLRVLDRCNRLDPEMKERDKTKTSKPILKKMMKKGVINNVIQCLNCIILNALPLEKKFFSEFLTFPNVFNLLKSYCETAKNESSVMSEVTVDIMLKIASALTKSNKSSDFIINNGITFFIDHIAVIGLRAHFFSAIQALYLANTKRGLAELSVDISVLRMAKILKAAKYEDNVSLNELGDFYRMISDQKLIAAKLADSVFLNAFSYAVQSIPTDLIEAKKKGEECLKLLLIAHPDLASCPFHNKIITNLESIRDDGLKDGKIVISRMAEECMDILNKASNDSNTKKMPSISKRIKDDHNAHKRGESWIASFGTRKDKDETNSEEKSEKSEKSEDSKKSEKSEKSEDYKEPKTPKRTSGSNMKNSTVPLDSPRDQKSPDHPQIKKRGFLTFVKK</sequence>
<reference evidence="7 8" key="1">
    <citation type="submission" date="2012-10" db="EMBL/GenBank/DDBJ databases">
        <authorList>
            <person name="Zafar N."/>
            <person name="Inman J."/>
            <person name="Hall N."/>
            <person name="Lorenzi H."/>
            <person name="Caler E."/>
        </authorList>
    </citation>
    <scope>NUCLEOTIDE SEQUENCE [LARGE SCALE GENOMIC DNA]</scope>
    <source>
        <strain evidence="7 8">IP1</strain>
    </source>
</reference>
<feature type="compositionally biased region" description="Basic and acidic residues" evidence="5">
    <location>
        <begin position="1554"/>
        <end position="1565"/>
    </location>
</feature>
<feature type="compositionally biased region" description="Low complexity" evidence="5">
    <location>
        <begin position="48"/>
        <end position="58"/>
    </location>
</feature>
<dbReference type="PROSITE" id="PS00108">
    <property type="entry name" value="PROTEIN_KINASE_ST"/>
    <property type="match status" value="1"/>
</dbReference>
<feature type="compositionally biased region" description="Basic and acidic residues" evidence="5">
    <location>
        <begin position="355"/>
        <end position="372"/>
    </location>
</feature>
<feature type="compositionally biased region" description="Basic and acidic residues" evidence="5">
    <location>
        <begin position="102"/>
        <end position="114"/>
    </location>
</feature>
<evidence type="ECO:0000259" key="6">
    <source>
        <dbReference type="PROSITE" id="PS50011"/>
    </source>
</evidence>
<evidence type="ECO:0000256" key="5">
    <source>
        <dbReference type="SAM" id="MobiDB-lite"/>
    </source>
</evidence>
<dbReference type="SUPFAM" id="SSF48371">
    <property type="entry name" value="ARM repeat"/>
    <property type="match status" value="1"/>
</dbReference>
<dbReference type="EC" id="2.7.11.1" evidence="1"/>
<evidence type="ECO:0000256" key="1">
    <source>
        <dbReference type="ARBA" id="ARBA00012513"/>
    </source>
</evidence>
<dbReference type="GO" id="GO:0005524">
    <property type="term" value="F:ATP binding"/>
    <property type="evidence" value="ECO:0007669"/>
    <property type="project" value="UniProtKB-UniRule"/>
</dbReference>
<dbReference type="Gene3D" id="1.10.510.10">
    <property type="entry name" value="Transferase(Phosphotransferase) domain 1"/>
    <property type="match status" value="1"/>
</dbReference>
<feature type="domain" description="Protein kinase" evidence="6">
    <location>
        <begin position="442"/>
        <end position="693"/>
    </location>
</feature>
<dbReference type="Proteomes" id="UP000014680">
    <property type="component" value="Unassembled WGS sequence"/>
</dbReference>
<dbReference type="InterPro" id="IPR000719">
    <property type="entry name" value="Prot_kinase_dom"/>
</dbReference>
<evidence type="ECO:0000313" key="8">
    <source>
        <dbReference type="Proteomes" id="UP000014680"/>
    </source>
</evidence>
<dbReference type="PANTHER" id="PTHR48012">
    <property type="entry name" value="STERILE20-LIKE KINASE, ISOFORM B-RELATED"/>
    <property type="match status" value="1"/>
</dbReference>
<dbReference type="EMBL" id="KB206215">
    <property type="protein sequence ID" value="ELP94457.1"/>
    <property type="molecule type" value="Genomic_DNA"/>
</dbReference>
<feature type="region of interest" description="Disordered" evidence="5">
    <location>
        <begin position="818"/>
        <end position="843"/>
    </location>
</feature>
<dbReference type="GO" id="GO:0004674">
    <property type="term" value="F:protein serine/threonine kinase activity"/>
    <property type="evidence" value="ECO:0007669"/>
    <property type="project" value="UniProtKB-EC"/>
</dbReference>
<keyword evidence="7" id="KW-0132">Cell division</keyword>
<dbReference type="VEuPathDB" id="AmoebaDB:EIN_047500"/>
<dbReference type="GO" id="GO:0005737">
    <property type="term" value="C:cytoplasm"/>
    <property type="evidence" value="ECO:0007669"/>
    <property type="project" value="TreeGrafter"/>
</dbReference>
<feature type="compositionally biased region" description="Basic and acidic residues" evidence="5">
    <location>
        <begin position="177"/>
        <end position="194"/>
    </location>
</feature>
<accession>A0A0A1UG63</accession>
<dbReference type="InterPro" id="IPR017441">
    <property type="entry name" value="Protein_kinase_ATP_BS"/>
</dbReference>
<dbReference type="GO" id="GO:0051301">
    <property type="term" value="P:cell division"/>
    <property type="evidence" value="ECO:0007669"/>
    <property type="project" value="UniProtKB-KW"/>
</dbReference>
<keyword evidence="7" id="KW-0131">Cell cycle</keyword>
<feature type="compositionally biased region" description="Polar residues" evidence="5">
    <location>
        <begin position="59"/>
        <end position="90"/>
    </location>
</feature>
<feature type="region of interest" description="Disordered" evidence="5">
    <location>
        <begin position="1"/>
        <end position="404"/>
    </location>
</feature>
<dbReference type="OrthoDB" id="8693905at2759"/>
<dbReference type="KEGG" id="eiv:EIN_047500"/>
<feature type="compositionally biased region" description="Basic residues" evidence="5">
    <location>
        <begin position="1566"/>
        <end position="1577"/>
    </location>
</feature>
<protein>
    <recommendedName>
        <fullName evidence="1">non-specific serine/threonine protein kinase</fullName>
        <ecNumber evidence="1">2.7.11.1</ecNumber>
    </recommendedName>
</protein>
<feature type="region of interest" description="Disordered" evidence="5">
    <location>
        <begin position="1463"/>
        <end position="1577"/>
    </location>
</feature>
<feature type="compositionally biased region" description="Basic and acidic residues" evidence="5">
    <location>
        <begin position="24"/>
        <end position="35"/>
    </location>
</feature>
<dbReference type="PANTHER" id="PTHR48012:SF26">
    <property type="entry name" value="SERINE_THREONINE-PROTEIN KINASE DDB_G0283821-RELATED"/>
    <property type="match status" value="1"/>
</dbReference>
<feature type="compositionally biased region" description="Polar residues" evidence="5">
    <location>
        <begin position="135"/>
        <end position="154"/>
    </location>
</feature>
<keyword evidence="7" id="KW-0808">Transferase</keyword>
<dbReference type="InterPro" id="IPR011009">
    <property type="entry name" value="Kinase-like_dom_sf"/>
</dbReference>
<keyword evidence="2 4" id="KW-0547">Nucleotide-binding</keyword>
<dbReference type="InterPro" id="IPR016024">
    <property type="entry name" value="ARM-type_fold"/>
</dbReference>
<feature type="compositionally biased region" description="Basic residues" evidence="5">
    <location>
        <begin position="217"/>
        <end position="238"/>
    </location>
</feature>
<feature type="compositionally biased region" description="Basic residues" evidence="5">
    <location>
        <begin position="309"/>
        <end position="331"/>
    </location>
</feature>
<evidence type="ECO:0000313" key="7">
    <source>
        <dbReference type="EMBL" id="ELP94457.1"/>
    </source>
</evidence>
<dbReference type="InterPro" id="IPR008271">
    <property type="entry name" value="Ser/Thr_kinase_AS"/>
</dbReference>
<proteinExistence type="predicted"/>
<evidence type="ECO:0000256" key="3">
    <source>
        <dbReference type="ARBA" id="ARBA00022840"/>
    </source>
</evidence>
<feature type="compositionally biased region" description="Basic and acidic residues" evidence="5">
    <location>
        <begin position="239"/>
        <end position="254"/>
    </location>
</feature>
<dbReference type="InterPro" id="IPR050629">
    <property type="entry name" value="STE20/SPS1-PAK"/>
</dbReference>
<dbReference type="SUPFAM" id="SSF56112">
    <property type="entry name" value="Protein kinase-like (PK-like)"/>
    <property type="match status" value="1"/>
</dbReference>
<feature type="binding site" evidence="4">
    <location>
        <position position="471"/>
    </location>
    <ligand>
        <name>ATP</name>
        <dbReference type="ChEBI" id="CHEBI:30616"/>
    </ligand>
</feature>
<dbReference type="RefSeq" id="XP_004261228.1">
    <property type="nucleotide sequence ID" value="XM_004261180.1"/>
</dbReference>
<organism evidence="7 8">
    <name type="scientific">Entamoeba invadens IP1</name>
    <dbReference type="NCBI Taxonomy" id="370355"/>
    <lineage>
        <taxon>Eukaryota</taxon>
        <taxon>Amoebozoa</taxon>
        <taxon>Evosea</taxon>
        <taxon>Archamoebae</taxon>
        <taxon>Mastigamoebida</taxon>
        <taxon>Entamoebidae</taxon>
        <taxon>Entamoeba</taxon>
    </lineage>
</organism>
<keyword evidence="8" id="KW-1185">Reference proteome</keyword>
<dbReference type="PROSITE" id="PS50011">
    <property type="entry name" value="PROTEIN_KINASE_DOM"/>
    <property type="match status" value="1"/>
</dbReference>
<feature type="compositionally biased region" description="Polar residues" evidence="5">
    <location>
        <begin position="1539"/>
        <end position="1551"/>
    </location>
</feature>
<feature type="compositionally biased region" description="Polar residues" evidence="5">
    <location>
        <begin position="339"/>
        <end position="354"/>
    </location>
</feature>
<name>A0A0A1UG63_ENTIV</name>
<keyword evidence="3 4" id="KW-0067">ATP-binding</keyword>
<feature type="compositionally biased region" description="Basic and acidic residues" evidence="5">
    <location>
        <begin position="1497"/>
        <end position="1536"/>
    </location>
</feature>
<dbReference type="GeneID" id="14893443"/>
<evidence type="ECO:0000256" key="2">
    <source>
        <dbReference type="ARBA" id="ARBA00022741"/>
    </source>
</evidence>
<dbReference type="Pfam" id="PF00069">
    <property type="entry name" value="Pkinase"/>
    <property type="match status" value="1"/>
</dbReference>
<feature type="compositionally biased region" description="Low complexity" evidence="5">
    <location>
        <begin position="166"/>
        <end position="176"/>
    </location>
</feature>
<evidence type="ECO:0000256" key="4">
    <source>
        <dbReference type="PROSITE-ProRule" id="PRU10141"/>
    </source>
</evidence>
<dbReference type="PROSITE" id="PS00107">
    <property type="entry name" value="PROTEIN_KINASE_ATP"/>
    <property type="match status" value="1"/>
</dbReference>
<dbReference type="SMART" id="SM00220">
    <property type="entry name" value="S_TKc"/>
    <property type="match status" value="1"/>
</dbReference>
<feature type="compositionally biased region" description="Polar residues" evidence="5">
    <location>
        <begin position="373"/>
        <end position="385"/>
    </location>
</feature>
<gene>
    <name evidence="7" type="ORF">EIN_047500</name>
</gene>